<evidence type="ECO:0000313" key="1">
    <source>
        <dbReference type="EMBL" id="PVD30026.1"/>
    </source>
</evidence>
<organism evidence="1 2">
    <name type="scientific">Pomacea canaliculata</name>
    <name type="common">Golden apple snail</name>
    <dbReference type="NCBI Taxonomy" id="400727"/>
    <lineage>
        <taxon>Eukaryota</taxon>
        <taxon>Metazoa</taxon>
        <taxon>Spiralia</taxon>
        <taxon>Lophotrochozoa</taxon>
        <taxon>Mollusca</taxon>
        <taxon>Gastropoda</taxon>
        <taxon>Caenogastropoda</taxon>
        <taxon>Architaenioglossa</taxon>
        <taxon>Ampullarioidea</taxon>
        <taxon>Ampullariidae</taxon>
        <taxon>Pomacea</taxon>
    </lineage>
</organism>
<sequence>MFKFCRLHHPQGLGYGSRLRWRIPHSLLYTPRLPVLFRSLLIAITIALKARSNGLFRSRAEMRIMNSEHVGWLAVRHVTSKV</sequence>
<name>A0A2T7P9E3_POMCA</name>
<dbReference type="EMBL" id="PZQS01000005">
    <property type="protein sequence ID" value="PVD30026.1"/>
    <property type="molecule type" value="Genomic_DNA"/>
</dbReference>
<keyword evidence="2" id="KW-1185">Reference proteome</keyword>
<accession>A0A2T7P9E3</accession>
<protein>
    <submittedName>
        <fullName evidence="1">Uncharacterized protein</fullName>
    </submittedName>
</protein>
<proteinExistence type="predicted"/>
<comment type="caution">
    <text evidence="1">The sequence shown here is derived from an EMBL/GenBank/DDBJ whole genome shotgun (WGS) entry which is preliminary data.</text>
</comment>
<dbReference type="AlphaFoldDB" id="A0A2T7P9E3"/>
<reference evidence="1 2" key="1">
    <citation type="submission" date="2018-04" db="EMBL/GenBank/DDBJ databases">
        <title>The genome of golden apple snail Pomacea canaliculata provides insight into stress tolerance and invasive adaptation.</title>
        <authorList>
            <person name="Liu C."/>
            <person name="Liu B."/>
            <person name="Ren Y."/>
            <person name="Zhang Y."/>
            <person name="Wang H."/>
            <person name="Li S."/>
            <person name="Jiang F."/>
            <person name="Yin L."/>
            <person name="Zhang G."/>
            <person name="Qian W."/>
            <person name="Fan W."/>
        </authorList>
    </citation>
    <scope>NUCLEOTIDE SEQUENCE [LARGE SCALE GENOMIC DNA]</scope>
    <source>
        <strain evidence="1">SZHN2017</strain>
        <tissue evidence="1">Muscle</tissue>
    </source>
</reference>
<dbReference type="Proteomes" id="UP000245119">
    <property type="component" value="Linkage Group LG5"/>
</dbReference>
<gene>
    <name evidence="1" type="ORF">C0Q70_09287</name>
</gene>
<evidence type="ECO:0000313" key="2">
    <source>
        <dbReference type="Proteomes" id="UP000245119"/>
    </source>
</evidence>